<dbReference type="AlphaFoldDB" id="A0AAD4XIA5"/>
<evidence type="ECO:0000256" key="9">
    <source>
        <dbReference type="ARBA" id="ARBA00022989"/>
    </source>
</evidence>
<evidence type="ECO:0000313" key="16">
    <source>
        <dbReference type="Proteomes" id="UP001202328"/>
    </source>
</evidence>
<dbReference type="InterPro" id="IPR001296">
    <property type="entry name" value="Glyco_trans_1"/>
</dbReference>
<comment type="caution">
    <text evidence="15">The sequence shown here is derived from an EMBL/GenBank/DDBJ whole genome shotgun (WGS) entry which is preliminary data.</text>
</comment>
<dbReference type="GO" id="GO:0005789">
    <property type="term" value="C:endoplasmic reticulum membrane"/>
    <property type="evidence" value="ECO:0007669"/>
    <property type="project" value="UniProtKB-SubCell"/>
</dbReference>
<keyword evidence="9 12" id="KW-1133">Transmembrane helix</keyword>
<evidence type="ECO:0000256" key="11">
    <source>
        <dbReference type="ARBA" id="ARBA00045065"/>
    </source>
</evidence>
<dbReference type="GO" id="GO:0006487">
    <property type="term" value="P:protein N-linked glycosylation"/>
    <property type="evidence" value="ECO:0007669"/>
    <property type="project" value="TreeGrafter"/>
</dbReference>
<feature type="domain" description="ALG11 mannosyltransferase N-terminal" evidence="14">
    <location>
        <begin position="2"/>
        <end position="54"/>
    </location>
</feature>
<protein>
    <recommendedName>
        <fullName evidence="4">GDP-Man:Man(3)GlcNAc(2)-PP-Dol alpha-1,2-mannosyltransferase</fullName>
        <ecNumber evidence="3">2.4.1.131</ecNumber>
    </recommendedName>
</protein>
<dbReference type="PANTHER" id="PTHR45919:SF1">
    <property type="entry name" value="GDP-MAN:MAN(3)GLCNAC(2)-PP-DOL ALPHA-1,2-MANNOSYLTRANSFERASE"/>
    <property type="match status" value="1"/>
</dbReference>
<evidence type="ECO:0000256" key="2">
    <source>
        <dbReference type="ARBA" id="ARBA00004922"/>
    </source>
</evidence>
<dbReference type="FunFam" id="3.40.50.2000:FF:000156">
    <property type="entry name" value="GDP-Man:Man(3)GlcNAc(2)-PP-Dol alpha-1,2-mannosyltransferase"/>
    <property type="match status" value="1"/>
</dbReference>
<evidence type="ECO:0000256" key="10">
    <source>
        <dbReference type="ARBA" id="ARBA00023136"/>
    </source>
</evidence>
<gene>
    <name evidence="15" type="ORF">MKW98_020535</name>
</gene>
<dbReference type="InterPro" id="IPR031814">
    <property type="entry name" value="ALG11_N"/>
</dbReference>
<dbReference type="SUPFAM" id="SSF53756">
    <property type="entry name" value="UDP-Glycosyltransferase/glycogen phosphorylase"/>
    <property type="match status" value="1"/>
</dbReference>
<dbReference type="EMBL" id="JAJJMB010009213">
    <property type="protein sequence ID" value="KAI3914988.1"/>
    <property type="molecule type" value="Genomic_DNA"/>
</dbReference>
<keyword evidence="8" id="KW-0256">Endoplasmic reticulum</keyword>
<dbReference type="InterPro" id="IPR038013">
    <property type="entry name" value="ALG11"/>
</dbReference>
<evidence type="ECO:0000256" key="5">
    <source>
        <dbReference type="ARBA" id="ARBA00022676"/>
    </source>
</evidence>
<evidence type="ECO:0000259" key="13">
    <source>
        <dbReference type="Pfam" id="PF00534"/>
    </source>
</evidence>
<organism evidence="15 16">
    <name type="scientific">Papaver atlanticum</name>
    <dbReference type="NCBI Taxonomy" id="357466"/>
    <lineage>
        <taxon>Eukaryota</taxon>
        <taxon>Viridiplantae</taxon>
        <taxon>Streptophyta</taxon>
        <taxon>Embryophyta</taxon>
        <taxon>Tracheophyta</taxon>
        <taxon>Spermatophyta</taxon>
        <taxon>Magnoliopsida</taxon>
        <taxon>Ranunculales</taxon>
        <taxon>Papaveraceae</taxon>
        <taxon>Papaveroideae</taxon>
        <taxon>Papaver</taxon>
    </lineage>
</organism>
<feature type="domain" description="Glycosyl transferase family 1" evidence="13">
    <location>
        <begin position="82"/>
        <end position="251"/>
    </location>
</feature>
<evidence type="ECO:0000259" key="14">
    <source>
        <dbReference type="Pfam" id="PF15924"/>
    </source>
</evidence>
<dbReference type="Pfam" id="PF00534">
    <property type="entry name" value="Glycos_transf_1"/>
    <property type="match status" value="1"/>
</dbReference>
<comment type="subcellular location">
    <subcellularLocation>
        <location evidence="1">Endoplasmic reticulum membrane</location>
        <topology evidence="1">Single-pass membrane protein</topology>
    </subcellularLocation>
</comment>
<evidence type="ECO:0000256" key="6">
    <source>
        <dbReference type="ARBA" id="ARBA00022679"/>
    </source>
</evidence>
<evidence type="ECO:0000256" key="4">
    <source>
        <dbReference type="ARBA" id="ARBA00022018"/>
    </source>
</evidence>
<keyword evidence="6" id="KW-0808">Transferase</keyword>
<evidence type="ECO:0000256" key="8">
    <source>
        <dbReference type="ARBA" id="ARBA00022824"/>
    </source>
</evidence>
<comment type="pathway">
    <text evidence="2">Protein modification; protein glycosylation.</text>
</comment>
<dbReference type="PANTHER" id="PTHR45919">
    <property type="entry name" value="GDP-MAN:MAN(3)GLCNAC(2)-PP-DOL ALPHA-1,2-MANNOSYLTRANSFERASE"/>
    <property type="match status" value="1"/>
</dbReference>
<comment type="catalytic activity">
    <reaction evidence="11">
        <text>an alpha-D-Man-(1-&gt;3)-[alpha-D-Man-(1-&gt;6)]-beta-D-Man-(1-&gt;4)-beta-D-GlcNAc-(1-&gt;4)-alpha-D-GlcNAc-diphospho-di-trans,poly-cis-dolichol + 2 GDP-alpha-D-mannose = an alpha-D-Man-(1-&gt;2)-alpha-D-Man-(1-&gt;2)-alpha-D-Man-(1-&gt;3)-[alpha-D-Man-(1-&gt;6)]-beta-D-Man-(1-&gt;4)-beta-D-GlcNAc-(1-&gt;4)-alpha-D-GlcNAc-diphospho-di-trans,poly-cis-dolichol + 2 GDP + 2 H(+)</text>
        <dbReference type="Rhea" id="RHEA:29523"/>
        <dbReference type="Rhea" id="RHEA-COMP:19515"/>
        <dbReference type="Rhea" id="RHEA-COMP:19516"/>
        <dbReference type="ChEBI" id="CHEBI:15378"/>
        <dbReference type="ChEBI" id="CHEBI:57527"/>
        <dbReference type="ChEBI" id="CHEBI:58189"/>
        <dbReference type="ChEBI" id="CHEBI:132511"/>
        <dbReference type="ChEBI" id="CHEBI:132515"/>
        <dbReference type="EC" id="2.4.1.131"/>
    </reaction>
    <physiologicalReaction direction="left-to-right" evidence="11">
        <dbReference type="Rhea" id="RHEA:29524"/>
    </physiologicalReaction>
</comment>
<dbReference type="Pfam" id="PF15924">
    <property type="entry name" value="ALG11_N"/>
    <property type="match status" value="1"/>
</dbReference>
<dbReference type="Gene3D" id="3.40.50.2000">
    <property type="entry name" value="Glycogen Phosphorylase B"/>
    <property type="match status" value="1"/>
</dbReference>
<evidence type="ECO:0000256" key="7">
    <source>
        <dbReference type="ARBA" id="ARBA00022692"/>
    </source>
</evidence>
<evidence type="ECO:0000256" key="3">
    <source>
        <dbReference type="ARBA" id="ARBA00012645"/>
    </source>
</evidence>
<keyword evidence="16" id="KW-1185">Reference proteome</keyword>
<dbReference type="GO" id="GO:0004377">
    <property type="term" value="F:GDP-Man:Man(3)GlcNAc(2)-PP-Dol alpha-1,2-mannosyltransferase activity"/>
    <property type="evidence" value="ECO:0007669"/>
    <property type="project" value="UniProtKB-EC"/>
</dbReference>
<keyword evidence="10 12" id="KW-0472">Membrane</keyword>
<accession>A0AAD4XIA5</accession>
<name>A0AAD4XIA5_9MAGN</name>
<sequence>MYNNDPLIAKSIWLSRCKVIYYTLFSWMYGFVGSCAHLAVVNSSWTQAHIVKLWGIPRRTKRIYPPCDTKGLQELSLERSVNMPTIISVAQFRPEKAHTLQLEAFSVAIKKLDPGSPRPKLQFVGSCRNQEDEQRLQKLKEKAIELNLEKDVEFCRNLLYRDLVRLLGGAIAGIHSMVDEHFGISIVEYMAAGAVPIAHNSAGPKMDIVLEEQGQQMGFLAQNVEEYADAILQLLEMSDAKRLEMADAARRRSRRFSEERFYDDFKAAISPVLSHSSL</sequence>
<feature type="transmembrane region" description="Helical" evidence="12">
    <location>
        <begin position="20"/>
        <end position="40"/>
    </location>
</feature>
<evidence type="ECO:0000256" key="12">
    <source>
        <dbReference type="SAM" id="Phobius"/>
    </source>
</evidence>
<reference evidence="15" key="1">
    <citation type="submission" date="2022-04" db="EMBL/GenBank/DDBJ databases">
        <title>A functionally conserved STORR gene fusion in Papaver species that diverged 16.8 million years ago.</title>
        <authorList>
            <person name="Catania T."/>
        </authorList>
    </citation>
    <scope>NUCLEOTIDE SEQUENCE</scope>
    <source>
        <strain evidence="15">S-188037</strain>
    </source>
</reference>
<keyword evidence="5" id="KW-0328">Glycosyltransferase</keyword>
<dbReference type="EC" id="2.4.1.131" evidence="3"/>
<evidence type="ECO:0000313" key="15">
    <source>
        <dbReference type="EMBL" id="KAI3914988.1"/>
    </source>
</evidence>
<evidence type="ECO:0000256" key="1">
    <source>
        <dbReference type="ARBA" id="ARBA00004389"/>
    </source>
</evidence>
<keyword evidence="7 12" id="KW-0812">Transmembrane</keyword>
<dbReference type="Proteomes" id="UP001202328">
    <property type="component" value="Unassembled WGS sequence"/>
</dbReference>
<proteinExistence type="predicted"/>